<reference evidence="1" key="1">
    <citation type="journal article" date="2014" name="Front. Microbiol.">
        <title>High frequency of phylogenetically diverse reductive dehalogenase-homologous genes in deep subseafloor sedimentary metagenomes.</title>
        <authorList>
            <person name="Kawai M."/>
            <person name="Futagami T."/>
            <person name="Toyoda A."/>
            <person name="Takaki Y."/>
            <person name="Nishi S."/>
            <person name="Hori S."/>
            <person name="Arai W."/>
            <person name="Tsubouchi T."/>
            <person name="Morono Y."/>
            <person name="Uchiyama I."/>
            <person name="Ito T."/>
            <person name="Fujiyama A."/>
            <person name="Inagaki F."/>
            <person name="Takami H."/>
        </authorList>
    </citation>
    <scope>NUCLEOTIDE SEQUENCE</scope>
    <source>
        <strain evidence="1">Expedition CK06-06</strain>
    </source>
</reference>
<dbReference type="PROSITE" id="PS51257">
    <property type="entry name" value="PROKAR_LIPOPROTEIN"/>
    <property type="match status" value="1"/>
</dbReference>
<dbReference type="EMBL" id="BARW01032774">
    <property type="protein sequence ID" value="GAJ03344.1"/>
    <property type="molecule type" value="Genomic_DNA"/>
</dbReference>
<proteinExistence type="predicted"/>
<evidence type="ECO:0008006" key="2">
    <source>
        <dbReference type="Google" id="ProtNLM"/>
    </source>
</evidence>
<evidence type="ECO:0000313" key="1">
    <source>
        <dbReference type="EMBL" id="GAJ03344.1"/>
    </source>
</evidence>
<name>X1TDJ9_9ZZZZ</name>
<comment type="caution">
    <text evidence="1">The sequence shown here is derived from an EMBL/GenBank/DDBJ whole genome shotgun (WGS) entry which is preliminary data.</text>
</comment>
<protein>
    <recommendedName>
        <fullName evidence="2">Beta-galactosidase</fullName>
    </recommendedName>
</protein>
<dbReference type="SUPFAM" id="SSF49785">
    <property type="entry name" value="Galactose-binding domain-like"/>
    <property type="match status" value="1"/>
</dbReference>
<organism evidence="1">
    <name type="scientific">marine sediment metagenome</name>
    <dbReference type="NCBI Taxonomy" id="412755"/>
    <lineage>
        <taxon>unclassified sequences</taxon>
        <taxon>metagenomes</taxon>
        <taxon>ecological metagenomes</taxon>
    </lineage>
</organism>
<gene>
    <name evidence="1" type="ORF">S12H4_51788</name>
</gene>
<dbReference type="InterPro" id="IPR008979">
    <property type="entry name" value="Galactose-bd-like_sf"/>
</dbReference>
<dbReference type="AlphaFoldDB" id="X1TDJ9"/>
<dbReference type="Gene3D" id="2.60.120.260">
    <property type="entry name" value="Galactose-binding domain-like"/>
    <property type="match status" value="1"/>
</dbReference>
<sequence>MPKLFQIVLFLTVVSFGCSKQSRIKSIEVKEVKNPVVSLNGTWKFSMTPPEEFWKTDTDFKNWSDILVPGECQMQGFAIKHDQSYAYKHDFLIPEFKEVKSS</sequence>
<accession>X1TDJ9</accession>